<comment type="caution">
    <text evidence="1">The sequence shown here is derived from an EMBL/GenBank/DDBJ whole genome shotgun (WGS) entry which is preliminary data.</text>
</comment>
<dbReference type="Proteomes" id="UP000249016">
    <property type="component" value="Unassembled WGS sequence"/>
</dbReference>
<accession>A0A327NFS7</accession>
<name>A0A327NFS7_9BACT</name>
<gene>
    <name evidence="1" type="ORF">HMF3257_06620</name>
</gene>
<keyword evidence="2" id="KW-1185">Reference proteome</keyword>
<reference evidence="1 2" key="1">
    <citation type="submission" date="2018-06" db="EMBL/GenBank/DDBJ databases">
        <title>Spirosoma sp. HMF3257 Genome sequencing and assembly.</title>
        <authorList>
            <person name="Kang H."/>
            <person name="Cha I."/>
            <person name="Kim H."/>
            <person name="Kang J."/>
            <person name="Joh K."/>
        </authorList>
    </citation>
    <scope>NUCLEOTIDE SEQUENCE [LARGE SCALE GENOMIC DNA]</scope>
    <source>
        <strain evidence="1 2">HMF3257</strain>
    </source>
</reference>
<dbReference type="RefSeq" id="WP_111340974.1">
    <property type="nucleotide sequence ID" value="NZ_WPIM01000001.1"/>
</dbReference>
<dbReference type="EMBL" id="QLII01000001">
    <property type="protein sequence ID" value="RAI74102.1"/>
    <property type="molecule type" value="Genomic_DNA"/>
</dbReference>
<sequence>MTLDLPQANFAASGTAAVGNFLVNVFELTGLPTSSGDVTITLTAPIGYTLSFASSLTSINVSGGEHNPVVVDNPLWTVSHSLASRQLTLTMTSGAFISGGGESILGFSISRTTANSGSVASITVNVADDLTLSYDSNLKNNVYARIISGL</sequence>
<evidence type="ECO:0000313" key="1">
    <source>
        <dbReference type="EMBL" id="RAI74102.1"/>
    </source>
</evidence>
<protein>
    <submittedName>
        <fullName evidence="1">Uncharacterized protein</fullName>
    </submittedName>
</protein>
<evidence type="ECO:0000313" key="2">
    <source>
        <dbReference type="Proteomes" id="UP000249016"/>
    </source>
</evidence>
<dbReference type="AlphaFoldDB" id="A0A327NFS7"/>
<proteinExistence type="predicted"/>
<organism evidence="1 2">
    <name type="scientific">Spirosoma telluris</name>
    <dbReference type="NCBI Taxonomy" id="2183553"/>
    <lineage>
        <taxon>Bacteria</taxon>
        <taxon>Pseudomonadati</taxon>
        <taxon>Bacteroidota</taxon>
        <taxon>Cytophagia</taxon>
        <taxon>Cytophagales</taxon>
        <taxon>Cytophagaceae</taxon>
        <taxon>Spirosoma</taxon>
    </lineage>
</organism>